<comment type="caution">
    <text evidence="2">The sequence shown here is derived from an EMBL/GenBank/DDBJ whole genome shotgun (WGS) entry which is preliminary data.</text>
</comment>
<evidence type="ECO:0000313" key="2">
    <source>
        <dbReference type="EMBL" id="GJU02128.1"/>
    </source>
</evidence>
<feature type="region of interest" description="Disordered" evidence="1">
    <location>
        <begin position="1"/>
        <end position="85"/>
    </location>
</feature>
<dbReference type="SUPFAM" id="SSF52047">
    <property type="entry name" value="RNI-like"/>
    <property type="match status" value="1"/>
</dbReference>
<reference evidence="2" key="1">
    <citation type="journal article" date="2022" name="Int. J. Mol. Sci.">
        <title>Draft Genome of Tanacetum Coccineum: Genomic Comparison of Closely Related Tanacetum-Family Plants.</title>
        <authorList>
            <person name="Yamashiro T."/>
            <person name="Shiraishi A."/>
            <person name="Nakayama K."/>
            <person name="Satake H."/>
        </authorList>
    </citation>
    <scope>NUCLEOTIDE SEQUENCE</scope>
</reference>
<evidence type="ECO:0000313" key="3">
    <source>
        <dbReference type="Proteomes" id="UP001151760"/>
    </source>
</evidence>
<keyword evidence="3" id="KW-1185">Reference proteome</keyword>
<feature type="compositionally biased region" description="Low complexity" evidence="1">
    <location>
        <begin position="28"/>
        <end position="37"/>
    </location>
</feature>
<organism evidence="2 3">
    <name type="scientific">Tanacetum coccineum</name>
    <dbReference type="NCBI Taxonomy" id="301880"/>
    <lineage>
        <taxon>Eukaryota</taxon>
        <taxon>Viridiplantae</taxon>
        <taxon>Streptophyta</taxon>
        <taxon>Embryophyta</taxon>
        <taxon>Tracheophyta</taxon>
        <taxon>Spermatophyta</taxon>
        <taxon>Magnoliopsida</taxon>
        <taxon>eudicotyledons</taxon>
        <taxon>Gunneridae</taxon>
        <taxon>Pentapetalae</taxon>
        <taxon>asterids</taxon>
        <taxon>campanulids</taxon>
        <taxon>Asterales</taxon>
        <taxon>Asteraceae</taxon>
        <taxon>Asteroideae</taxon>
        <taxon>Anthemideae</taxon>
        <taxon>Anthemidinae</taxon>
        <taxon>Tanacetum</taxon>
    </lineage>
</organism>
<dbReference type="EMBL" id="BQNB010021029">
    <property type="protein sequence ID" value="GJU02128.1"/>
    <property type="molecule type" value="Genomic_DNA"/>
</dbReference>
<dbReference type="InterPro" id="IPR032675">
    <property type="entry name" value="LRR_dom_sf"/>
</dbReference>
<dbReference type="Proteomes" id="UP001151760">
    <property type="component" value="Unassembled WGS sequence"/>
</dbReference>
<feature type="compositionally biased region" description="Polar residues" evidence="1">
    <location>
        <begin position="53"/>
        <end position="66"/>
    </location>
</feature>
<name>A0ABQ5IS68_9ASTR</name>
<proteinExistence type="predicted"/>
<evidence type="ECO:0000256" key="1">
    <source>
        <dbReference type="SAM" id="MobiDB-lite"/>
    </source>
</evidence>
<feature type="compositionally biased region" description="Polar residues" evidence="1">
    <location>
        <begin position="1"/>
        <end position="12"/>
    </location>
</feature>
<protein>
    <submittedName>
        <fullName evidence="2">F-box protein SKIP1</fullName>
    </submittedName>
</protein>
<gene>
    <name evidence="2" type="ORF">Tco_1112466</name>
</gene>
<feature type="compositionally biased region" description="Basic and acidic residues" evidence="1">
    <location>
        <begin position="13"/>
        <end position="22"/>
    </location>
</feature>
<feature type="compositionally biased region" description="Gly residues" evidence="1">
    <location>
        <begin position="69"/>
        <end position="85"/>
    </location>
</feature>
<reference evidence="2" key="2">
    <citation type="submission" date="2022-01" db="EMBL/GenBank/DDBJ databases">
        <authorList>
            <person name="Yamashiro T."/>
            <person name="Shiraishi A."/>
            <person name="Satake H."/>
            <person name="Nakayama K."/>
        </authorList>
    </citation>
    <scope>NUCLEOTIDE SEQUENCE</scope>
</reference>
<sequence length="245" mass="26195">MKTVNFITINEPSKTEPQKADNENTAPSAVSGESSSSPKDDTPLELSQPPIPQENNQENTASSSYSRCGVGGGDGSGSGGGGSGCGGSGGEWHWWMVVVGDGTGEGGGWCPNLEVLAIKSSENVTNETGVNGDLGAGAIGKYMPQLLYLELKFSTLSDGGLAMIFEGCKKLEYLNLSWYKDLTCSRIPKSASKLKNLKNVIIGDTDYAPRFNVQGIVKRLVKTEKKFERIYSLPLVLDLEEMDIM</sequence>
<dbReference type="Gene3D" id="3.80.10.10">
    <property type="entry name" value="Ribonuclease Inhibitor"/>
    <property type="match status" value="1"/>
</dbReference>
<accession>A0ABQ5IS68</accession>